<dbReference type="EMBL" id="JACXTE010000001">
    <property type="protein sequence ID" value="MBD3708548.1"/>
    <property type="molecule type" value="Genomic_DNA"/>
</dbReference>
<organism evidence="1 2">
    <name type="scientific">Klebsiella pneumoniae</name>
    <dbReference type="NCBI Taxonomy" id="573"/>
    <lineage>
        <taxon>Bacteria</taxon>
        <taxon>Pseudomonadati</taxon>
        <taxon>Pseudomonadota</taxon>
        <taxon>Gammaproteobacteria</taxon>
        <taxon>Enterobacterales</taxon>
        <taxon>Enterobacteriaceae</taxon>
        <taxon>Klebsiella/Raoultella group</taxon>
        <taxon>Klebsiella</taxon>
        <taxon>Klebsiella pneumoniae complex</taxon>
    </lineage>
</organism>
<gene>
    <name evidence="1" type="ORF">IE987_24860</name>
</gene>
<proteinExistence type="predicted"/>
<comment type="caution">
    <text evidence="1">The sequence shown here is derived from an EMBL/GenBank/DDBJ whole genome shotgun (WGS) entry which is preliminary data.</text>
</comment>
<evidence type="ECO:0000313" key="1">
    <source>
        <dbReference type="EMBL" id="MBD3708548.1"/>
    </source>
</evidence>
<name>A0A927DJQ2_KLEPN</name>
<evidence type="ECO:0000313" key="2">
    <source>
        <dbReference type="Proteomes" id="UP000657739"/>
    </source>
</evidence>
<sequence length="76" mass="8481">MTVVVSARAAVELSDRADTTIIASVLIFILFSFERCRNNEPDWQPLCLPGISDFSRVVRLPALHSFRPTDETIGAF</sequence>
<reference evidence="1" key="1">
    <citation type="submission" date="2020-07" db="EMBL/GenBank/DDBJ databases">
        <title>Clinical and genomic characterization of carbapenemase-producing Enterobacterales causing secondary infections during the COVID-19 crisis at a New York City hospital.</title>
        <authorList>
            <person name="Gomez-Simmonds A."/>
            <person name="Annavajhala M.K."/>
            <person name="Uhlemann A.-C."/>
        </authorList>
    </citation>
    <scope>NUCLEOTIDE SEQUENCE</scope>
    <source>
        <strain evidence="1">NK1593</strain>
    </source>
</reference>
<protein>
    <submittedName>
        <fullName evidence="1">Uncharacterized protein</fullName>
    </submittedName>
</protein>
<accession>A0A927DJQ2</accession>
<dbReference type="Proteomes" id="UP000657739">
    <property type="component" value="Unassembled WGS sequence"/>
</dbReference>
<dbReference type="AlphaFoldDB" id="A0A927DJQ2"/>